<feature type="domain" description="Major facilitator superfamily (MFS) profile" evidence="7">
    <location>
        <begin position="221"/>
        <end position="410"/>
    </location>
</feature>
<sequence>MRRRLPALLNDRPFRRYWAGQSVSLLGDQISLIAIPLTAVLVLHADAAEMSRLATAGLLPALLFSLPAGAWADTRTHRRRVMICADLGRVVLVGSVPLAYALDALTLTQLYVVAFATGTLTVLFDVCNTTLFVALTPDDRFIEGSTLVHGSRSMSSVAGPSIGGALVQLLAAPLALVADALTYLTSAGFLARVAPAEPPPATRTKGHLTAGLRWMLRSEVLRATFAASATVQFFNFMFHTLFVLYATTELGLSAGALGAALGVGAVGGLIGAMLTGRIVSRIGVGPAAILGYALFPTPLLLVPLADGPTELVLTLLFLAEFGSCAGAMIVDIALNSLEAAIIPDALRSRVLGAFRTVAHGMRPLGALTAGVLGTAIGLRATLWVATSGAVLCLLWVLPSPLPRIRALPTR</sequence>
<keyword evidence="3 6" id="KW-0812">Transmembrane</keyword>
<evidence type="ECO:0000259" key="7">
    <source>
        <dbReference type="PROSITE" id="PS50850"/>
    </source>
</evidence>
<dbReference type="CDD" id="cd06173">
    <property type="entry name" value="MFS_MefA_like"/>
    <property type="match status" value="1"/>
</dbReference>
<dbReference type="GO" id="GO:0022857">
    <property type="term" value="F:transmembrane transporter activity"/>
    <property type="evidence" value="ECO:0007669"/>
    <property type="project" value="InterPro"/>
</dbReference>
<feature type="transmembrane region" description="Helical" evidence="6">
    <location>
        <begin position="287"/>
        <end position="305"/>
    </location>
</feature>
<dbReference type="InterPro" id="IPR020846">
    <property type="entry name" value="MFS_dom"/>
</dbReference>
<dbReference type="InterPro" id="IPR011701">
    <property type="entry name" value="MFS"/>
</dbReference>
<feature type="transmembrane region" description="Helical" evidence="6">
    <location>
        <begin position="382"/>
        <end position="401"/>
    </location>
</feature>
<evidence type="ECO:0000256" key="1">
    <source>
        <dbReference type="ARBA" id="ARBA00004651"/>
    </source>
</evidence>
<dbReference type="InterPro" id="IPR036259">
    <property type="entry name" value="MFS_trans_sf"/>
</dbReference>
<feature type="transmembrane region" description="Helical" evidence="6">
    <location>
        <begin position="50"/>
        <end position="71"/>
    </location>
</feature>
<evidence type="ECO:0000256" key="6">
    <source>
        <dbReference type="SAM" id="Phobius"/>
    </source>
</evidence>
<feature type="transmembrane region" description="Helical" evidence="6">
    <location>
        <begin position="252"/>
        <end position="275"/>
    </location>
</feature>
<evidence type="ECO:0000256" key="4">
    <source>
        <dbReference type="ARBA" id="ARBA00022989"/>
    </source>
</evidence>
<dbReference type="GO" id="GO:0005886">
    <property type="term" value="C:plasma membrane"/>
    <property type="evidence" value="ECO:0007669"/>
    <property type="project" value="UniProtKB-SubCell"/>
</dbReference>
<feature type="transmembrane region" description="Helical" evidence="6">
    <location>
        <begin position="21"/>
        <end position="44"/>
    </location>
</feature>
<feature type="transmembrane region" description="Helical" evidence="6">
    <location>
        <begin position="108"/>
        <end position="135"/>
    </location>
</feature>
<evidence type="ECO:0000313" key="9">
    <source>
        <dbReference type="Proteomes" id="UP000297948"/>
    </source>
</evidence>
<dbReference type="SUPFAM" id="SSF103473">
    <property type="entry name" value="MFS general substrate transporter"/>
    <property type="match status" value="1"/>
</dbReference>
<accession>A0A4Z0GCL5</accession>
<evidence type="ECO:0000256" key="2">
    <source>
        <dbReference type="ARBA" id="ARBA00022475"/>
    </source>
</evidence>
<feature type="transmembrane region" description="Helical" evidence="6">
    <location>
        <begin position="223"/>
        <end position="246"/>
    </location>
</feature>
<keyword evidence="4 6" id="KW-1133">Transmembrane helix</keyword>
<dbReference type="PANTHER" id="PTHR23513:SF6">
    <property type="entry name" value="MAJOR FACILITATOR SUPERFAMILY ASSOCIATED DOMAIN-CONTAINING PROTEIN"/>
    <property type="match status" value="1"/>
</dbReference>
<reference evidence="8 9" key="1">
    <citation type="submission" date="2019-03" db="EMBL/GenBank/DDBJ databases">
        <authorList>
            <person name="Gonzalez-Pimentel J.L."/>
        </authorList>
    </citation>
    <scope>NUCLEOTIDE SEQUENCE [LARGE SCALE GENOMIC DNA]</scope>
    <source>
        <strain evidence="8 9">JCM 31289</strain>
    </source>
</reference>
<dbReference type="EMBL" id="SRID01000397">
    <property type="protein sequence ID" value="TGA92507.1"/>
    <property type="molecule type" value="Genomic_DNA"/>
</dbReference>
<keyword evidence="2" id="KW-1003">Cell membrane</keyword>
<name>A0A4Z0GCL5_9ACTN</name>
<dbReference type="RefSeq" id="WP_135341857.1">
    <property type="nucleotide sequence ID" value="NZ_SRID01000397.1"/>
</dbReference>
<feature type="transmembrane region" description="Helical" evidence="6">
    <location>
        <begin position="311"/>
        <end position="334"/>
    </location>
</feature>
<dbReference type="PROSITE" id="PS50850">
    <property type="entry name" value="MFS"/>
    <property type="match status" value="1"/>
</dbReference>
<evidence type="ECO:0000256" key="3">
    <source>
        <dbReference type="ARBA" id="ARBA00022692"/>
    </source>
</evidence>
<evidence type="ECO:0000313" key="8">
    <source>
        <dbReference type="EMBL" id="TGA92507.1"/>
    </source>
</evidence>
<dbReference type="Pfam" id="PF07690">
    <property type="entry name" value="MFS_1"/>
    <property type="match status" value="1"/>
</dbReference>
<feature type="transmembrane region" description="Helical" evidence="6">
    <location>
        <begin position="83"/>
        <end position="102"/>
    </location>
</feature>
<feature type="non-terminal residue" evidence="8">
    <location>
        <position position="410"/>
    </location>
</feature>
<organism evidence="8 9">
    <name type="scientific">Streptomyces palmae</name>
    <dbReference type="NCBI Taxonomy" id="1701085"/>
    <lineage>
        <taxon>Bacteria</taxon>
        <taxon>Bacillati</taxon>
        <taxon>Actinomycetota</taxon>
        <taxon>Actinomycetes</taxon>
        <taxon>Kitasatosporales</taxon>
        <taxon>Streptomycetaceae</taxon>
        <taxon>Streptomyces</taxon>
    </lineage>
</organism>
<dbReference type="PANTHER" id="PTHR23513">
    <property type="entry name" value="INTEGRAL MEMBRANE EFFLUX PROTEIN-RELATED"/>
    <property type="match status" value="1"/>
</dbReference>
<keyword evidence="5 6" id="KW-0472">Membrane</keyword>
<dbReference type="OrthoDB" id="9815525at2"/>
<evidence type="ECO:0000256" key="5">
    <source>
        <dbReference type="ARBA" id="ARBA00023136"/>
    </source>
</evidence>
<comment type="caution">
    <text evidence="8">The sequence shown here is derived from an EMBL/GenBank/DDBJ whole genome shotgun (WGS) entry which is preliminary data.</text>
</comment>
<comment type="subcellular location">
    <subcellularLocation>
        <location evidence="1">Cell membrane</location>
        <topology evidence="1">Multi-pass membrane protein</topology>
    </subcellularLocation>
</comment>
<dbReference type="Gene3D" id="1.20.1250.20">
    <property type="entry name" value="MFS general substrate transporter like domains"/>
    <property type="match status" value="1"/>
</dbReference>
<proteinExistence type="predicted"/>
<protein>
    <submittedName>
        <fullName evidence="8">MFS transporter</fullName>
    </submittedName>
</protein>
<dbReference type="Proteomes" id="UP000297948">
    <property type="component" value="Unassembled WGS sequence"/>
</dbReference>
<gene>
    <name evidence="8" type="ORF">E4099_27665</name>
</gene>
<dbReference type="AlphaFoldDB" id="A0A4Z0GCL5"/>
<keyword evidence="9" id="KW-1185">Reference proteome</keyword>